<dbReference type="GO" id="GO:0008907">
    <property type="term" value="F:integrase activity"/>
    <property type="evidence" value="ECO:0007669"/>
    <property type="project" value="InterPro"/>
</dbReference>
<name>A0A1M6V8R2_9FIRM</name>
<dbReference type="PROSITE" id="PS51898">
    <property type="entry name" value="TYR_RECOMBINASE"/>
    <property type="match status" value="1"/>
</dbReference>
<keyword evidence="2 4" id="KW-0238">DNA-binding</keyword>
<dbReference type="Proteomes" id="UP000184386">
    <property type="component" value="Unassembled WGS sequence"/>
</dbReference>
<dbReference type="EMBL" id="FRAC01000017">
    <property type="protein sequence ID" value="SHK77897.1"/>
    <property type="molecule type" value="Genomic_DNA"/>
</dbReference>
<protein>
    <submittedName>
        <fullName evidence="8">Site-specific recombinase XerD</fullName>
    </submittedName>
</protein>
<dbReference type="InterPro" id="IPR050090">
    <property type="entry name" value="Tyrosine_recombinase_XerCD"/>
</dbReference>
<evidence type="ECO:0000259" key="6">
    <source>
        <dbReference type="PROSITE" id="PS51898"/>
    </source>
</evidence>
<dbReference type="STRING" id="1121322.SAMN02745136_03326"/>
<dbReference type="SUPFAM" id="SSF54171">
    <property type="entry name" value="DNA-binding domain"/>
    <property type="match status" value="1"/>
</dbReference>
<dbReference type="PANTHER" id="PTHR30349:SF64">
    <property type="entry name" value="PROPHAGE INTEGRASE INTD-RELATED"/>
    <property type="match status" value="1"/>
</dbReference>
<dbReference type="Gene3D" id="1.10.443.10">
    <property type="entry name" value="Intergrase catalytic core"/>
    <property type="match status" value="1"/>
</dbReference>
<gene>
    <name evidence="8" type="ORF">SAMN02745136_03326</name>
</gene>
<dbReference type="OrthoDB" id="9803188at2"/>
<accession>A0A1M6V8R2</accession>
<proteinExistence type="inferred from homology"/>
<dbReference type="InterPro" id="IPR004191">
    <property type="entry name" value="Integrase_Tn916-type_DNA-bd_N"/>
</dbReference>
<dbReference type="AlphaFoldDB" id="A0A1M6V8R2"/>
<reference evidence="8 9" key="1">
    <citation type="submission" date="2016-11" db="EMBL/GenBank/DDBJ databases">
        <authorList>
            <person name="Jaros S."/>
            <person name="Januszkiewicz K."/>
            <person name="Wedrychowicz H."/>
        </authorList>
    </citation>
    <scope>NUCLEOTIDE SEQUENCE [LARGE SCALE GENOMIC DNA]</scope>
    <source>
        <strain evidence="8 9">DSM 15929</strain>
    </source>
</reference>
<feature type="domain" description="Core-binding (CB)" evidence="7">
    <location>
        <begin position="72"/>
        <end position="157"/>
    </location>
</feature>
<dbReference type="PROSITE" id="PS51900">
    <property type="entry name" value="CB"/>
    <property type="match status" value="1"/>
</dbReference>
<dbReference type="GO" id="GO:0006310">
    <property type="term" value="P:DNA recombination"/>
    <property type="evidence" value="ECO:0007669"/>
    <property type="project" value="UniProtKB-KW"/>
</dbReference>
<evidence type="ECO:0000256" key="2">
    <source>
        <dbReference type="ARBA" id="ARBA00023125"/>
    </source>
</evidence>
<evidence type="ECO:0000256" key="3">
    <source>
        <dbReference type="ARBA" id="ARBA00023172"/>
    </source>
</evidence>
<dbReference type="InterPro" id="IPR002104">
    <property type="entry name" value="Integrase_catalytic"/>
</dbReference>
<dbReference type="Gene3D" id="1.10.150.130">
    <property type="match status" value="1"/>
</dbReference>
<dbReference type="InterPro" id="IPR011010">
    <property type="entry name" value="DNA_brk_join_enz"/>
</dbReference>
<keyword evidence="9" id="KW-1185">Reference proteome</keyword>
<dbReference type="InterPro" id="IPR016177">
    <property type="entry name" value="DNA-bd_dom_sf"/>
</dbReference>
<keyword evidence="3" id="KW-0233">DNA recombination</keyword>
<evidence type="ECO:0000313" key="9">
    <source>
        <dbReference type="Proteomes" id="UP000184386"/>
    </source>
</evidence>
<dbReference type="GO" id="GO:0003677">
    <property type="term" value="F:DNA binding"/>
    <property type="evidence" value="ECO:0007669"/>
    <property type="project" value="UniProtKB-UniRule"/>
</dbReference>
<evidence type="ECO:0000313" key="8">
    <source>
        <dbReference type="EMBL" id="SHK77897.1"/>
    </source>
</evidence>
<feature type="domain" description="Tyr recombinase" evidence="6">
    <location>
        <begin position="183"/>
        <end position="404"/>
    </location>
</feature>
<dbReference type="Pfam" id="PF00589">
    <property type="entry name" value="Phage_integrase"/>
    <property type="match status" value="1"/>
</dbReference>
<evidence type="ECO:0000256" key="1">
    <source>
        <dbReference type="ARBA" id="ARBA00008857"/>
    </source>
</evidence>
<dbReference type="InterPro" id="IPR013762">
    <property type="entry name" value="Integrase-like_cat_sf"/>
</dbReference>
<evidence type="ECO:0000259" key="7">
    <source>
        <dbReference type="PROSITE" id="PS51900"/>
    </source>
</evidence>
<dbReference type="Gene3D" id="3.30.160.60">
    <property type="entry name" value="Classic Zinc Finger"/>
    <property type="match status" value="1"/>
</dbReference>
<organism evidence="8 9">
    <name type="scientific">Anaerocolumna jejuensis DSM 15929</name>
    <dbReference type="NCBI Taxonomy" id="1121322"/>
    <lineage>
        <taxon>Bacteria</taxon>
        <taxon>Bacillati</taxon>
        <taxon>Bacillota</taxon>
        <taxon>Clostridia</taxon>
        <taxon>Lachnospirales</taxon>
        <taxon>Lachnospiraceae</taxon>
        <taxon>Anaerocolumna</taxon>
    </lineage>
</organism>
<sequence>MAKAKVKQRKDSKGRVLQKGESQRKSDGMYIYTYVDPYEKRCYCYSTDLFKLREKEQDLMRAQMDGLDYYVGGRATINMTFDRYMSTKYNLRQTTRSNYIYMYNRFVRDEFGEKLLTEVKYTDVKLFYYHLLNDKDIAINTLDNIHTVIHPIFDMAVRDDIIRKNPSDGVMAELKKNSGKNKGIRHALTLVQQKAFIDAIRYFPEYVHWYPIFVTLLGTGMRIGECIGLRWKDVDFKHRCISVNHAVTYYTREGKAGFGVSKPKTEAGVRSIPLMDTVYNTLQNEYERQKRDGFCIAEVDGMNGFIFSNKNGNLHNPHCLNLAITRVSETYNAKEIIDAKKEQREPVLIPHFSVHQLRHTFCSRLCENETNIKVIQEIMGHANVETTLDIYTEVNFNKKQDSLEELSHKIDFF</sequence>
<dbReference type="InterPro" id="IPR044068">
    <property type="entry name" value="CB"/>
</dbReference>
<dbReference type="Pfam" id="PF02920">
    <property type="entry name" value="Integrase_DNA"/>
    <property type="match status" value="1"/>
</dbReference>
<dbReference type="InterPro" id="IPR010998">
    <property type="entry name" value="Integrase_recombinase_N"/>
</dbReference>
<dbReference type="RefSeq" id="WP_073277961.1">
    <property type="nucleotide sequence ID" value="NZ_FRAC01000017.1"/>
</dbReference>
<dbReference type="CDD" id="cd01189">
    <property type="entry name" value="INT_ICEBs1_C_like"/>
    <property type="match status" value="1"/>
</dbReference>
<dbReference type="SUPFAM" id="SSF56349">
    <property type="entry name" value="DNA breaking-rejoining enzymes"/>
    <property type="match status" value="1"/>
</dbReference>
<evidence type="ECO:0000256" key="5">
    <source>
        <dbReference type="SAM" id="MobiDB-lite"/>
    </source>
</evidence>
<comment type="similarity">
    <text evidence="1">Belongs to the 'phage' integrase family.</text>
</comment>
<feature type="region of interest" description="Disordered" evidence="5">
    <location>
        <begin position="1"/>
        <end position="21"/>
    </location>
</feature>
<dbReference type="PANTHER" id="PTHR30349">
    <property type="entry name" value="PHAGE INTEGRASE-RELATED"/>
    <property type="match status" value="1"/>
</dbReference>
<evidence type="ECO:0000256" key="4">
    <source>
        <dbReference type="PROSITE-ProRule" id="PRU01248"/>
    </source>
</evidence>